<sequence>MAYRSSTGDLSYREDPPMAGQRWDRDRFERMRGAGGGGGGSGGSSAGGGRGRGEHDHFRFTEHDRFPGGRRDIDIHEDFDRRGPPVRVAERFREEERFDRPSRSRTELFHEPTPSEVANRALAPYRRKSVVEKDIDLQIRRPARPGYTRRQSSLDTFDRRPLPRYNEFEERDYYERDEWRPPTNVPIPLPIRERRRSPRRPREDDFEEVSRYREIEREREPRRGSSEEFREVEVKREKSVRRSARSRSRAARSIAATSVRSSSSSSFEEVSPVRSNVGRKGKTRMPKRLVKKQAIIDMGYPFEEEDDFIVVKRALEKDHIDEIIKISENYKDEKTTYVYEEKTVVDAPPPPPSMHSAHPPPPSMHSAHPPPPPPPETFYPPPETIYPPPPPTVIHAPPPPPSIHHSHAPPPPPSHYSQSVRSASPPRHEVYEERFEESNHIGGPLTVLVPNRGDHEQRITRIERDVRSERDIKDEIRQLEAERRMLKYERETDYEVIERREPRREVVRIEKDRKGRKKPDPKIVAAMMATLT</sequence>
<feature type="region of interest" description="Disordered" evidence="2">
    <location>
        <begin position="1"/>
        <end position="121"/>
    </location>
</feature>
<protein>
    <recommendedName>
        <fullName evidence="3">DUF8035 domain-containing protein</fullName>
    </recommendedName>
</protein>
<feature type="compositionally biased region" description="Basic and acidic residues" evidence="2">
    <location>
        <begin position="200"/>
        <end position="237"/>
    </location>
</feature>
<evidence type="ECO:0000259" key="3">
    <source>
        <dbReference type="Pfam" id="PF26118"/>
    </source>
</evidence>
<feature type="region of interest" description="Disordered" evidence="2">
    <location>
        <begin position="177"/>
        <end position="286"/>
    </location>
</feature>
<feature type="compositionally biased region" description="Basic and acidic residues" evidence="2">
    <location>
        <begin position="51"/>
        <end position="110"/>
    </location>
</feature>
<organism evidence="4 5">
    <name type="scientific">Lophiostoma macrostomum CBS 122681</name>
    <dbReference type="NCBI Taxonomy" id="1314788"/>
    <lineage>
        <taxon>Eukaryota</taxon>
        <taxon>Fungi</taxon>
        <taxon>Dikarya</taxon>
        <taxon>Ascomycota</taxon>
        <taxon>Pezizomycotina</taxon>
        <taxon>Dothideomycetes</taxon>
        <taxon>Pleosporomycetidae</taxon>
        <taxon>Pleosporales</taxon>
        <taxon>Lophiostomataceae</taxon>
        <taxon>Lophiostoma</taxon>
    </lineage>
</organism>
<feature type="compositionally biased region" description="Basic and acidic residues" evidence="2">
    <location>
        <begin position="426"/>
        <end position="439"/>
    </location>
</feature>
<dbReference type="OrthoDB" id="2192830at2759"/>
<feature type="compositionally biased region" description="Gly residues" evidence="2">
    <location>
        <begin position="33"/>
        <end position="50"/>
    </location>
</feature>
<feature type="compositionally biased region" description="Basic residues" evidence="2">
    <location>
        <begin position="277"/>
        <end position="286"/>
    </location>
</feature>
<feature type="compositionally biased region" description="Basic and acidic residues" evidence="2">
    <location>
        <begin position="11"/>
        <end position="32"/>
    </location>
</feature>
<evidence type="ECO:0000256" key="2">
    <source>
        <dbReference type="SAM" id="MobiDB-lite"/>
    </source>
</evidence>
<evidence type="ECO:0000256" key="1">
    <source>
        <dbReference type="SAM" id="Coils"/>
    </source>
</evidence>
<dbReference type="InterPro" id="IPR058348">
    <property type="entry name" value="DUF8035"/>
</dbReference>
<feature type="coiled-coil region" evidence="1">
    <location>
        <begin position="462"/>
        <end position="489"/>
    </location>
</feature>
<dbReference type="GO" id="GO:0030041">
    <property type="term" value="P:actin filament polymerization"/>
    <property type="evidence" value="ECO:0007669"/>
    <property type="project" value="TreeGrafter"/>
</dbReference>
<evidence type="ECO:0000313" key="5">
    <source>
        <dbReference type="Proteomes" id="UP000799324"/>
    </source>
</evidence>
<feature type="region of interest" description="Disordered" evidence="2">
    <location>
        <begin position="137"/>
        <end position="161"/>
    </location>
</feature>
<feature type="compositionally biased region" description="Low complexity" evidence="2">
    <location>
        <begin position="251"/>
        <end position="275"/>
    </location>
</feature>
<dbReference type="EMBL" id="MU004331">
    <property type="protein sequence ID" value="KAF2656894.1"/>
    <property type="molecule type" value="Genomic_DNA"/>
</dbReference>
<reference evidence="4" key="1">
    <citation type="journal article" date="2020" name="Stud. Mycol.">
        <title>101 Dothideomycetes genomes: a test case for predicting lifestyles and emergence of pathogens.</title>
        <authorList>
            <person name="Haridas S."/>
            <person name="Albert R."/>
            <person name="Binder M."/>
            <person name="Bloem J."/>
            <person name="Labutti K."/>
            <person name="Salamov A."/>
            <person name="Andreopoulos B."/>
            <person name="Baker S."/>
            <person name="Barry K."/>
            <person name="Bills G."/>
            <person name="Bluhm B."/>
            <person name="Cannon C."/>
            <person name="Castanera R."/>
            <person name="Culley D."/>
            <person name="Daum C."/>
            <person name="Ezra D."/>
            <person name="Gonzalez J."/>
            <person name="Henrissat B."/>
            <person name="Kuo A."/>
            <person name="Liang C."/>
            <person name="Lipzen A."/>
            <person name="Lutzoni F."/>
            <person name="Magnuson J."/>
            <person name="Mondo S."/>
            <person name="Nolan M."/>
            <person name="Ohm R."/>
            <person name="Pangilinan J."/>
            <person name="Park H.-J."/>
            <person name="Ramirez L."/>
            <person name="Alfaro M."/>
            <person name="Sun H."/>
            <person name="Tritt A."/>
            <person name="Yoshinaga Y."/>
            <person name="Zwiers L.-H."/>
            <person name="Turgeon B."/>
            <person name="Goodwin S."/>
            <person name="Spatafora J."/>
            <person name="Crous P."/>
            <person name="Grigoriev I."/>
        </authorList>
    </citation>
    <scope>NUCLEOTIDE SEQUENCE</scope>
    <source>
        <strain evidence="4">CBS 122681</strain>
    </source>
</reference>
<evidence type="ECO:0000313" key="4">
    <source>
        <dbReference type="EMBL" id="KAF2656894.1"/>
    </source>
</evidence>
<feature type="domain" description="DUF8035" evidence="3">
    <location>
        <begin position="279"/>
        <end position="332"/>
    </location>
</feature>
<dbReference type="PANTHER" id="PTHR45691">
    <property type="entry name" value="PROTEIN DIAPHANOUS"/>
    <property type="match status" value="1"/>
</dbReference>
<feature type="region of interest" description="Disordered" evidence="2">
    <location>
        <begin position="341"/>
        <end position="452"/>
    </location>
</feature>
<keyword evidence="5" id="KW-1185">Reference proteome</keyword>
<feature type="compositionally biased region" description="Basic residues" evidence="2">
    <location>
        <begin position="238"/>
        <end position="250"/>
    </location>
</feature>
<dbReference type="PANTHER" id="PTHR45691:SF6">
    <property type="entry name" value="PROTEIN DIAPHANOUS"/>
    <property type="match status" value="1"/>
</dbReference>
<dbReference type="InterPro" id="IPR051412">
    <property type="entry name" value="Formin_Homology_Diaphanous_sf"/>
</dbReference>
<dbReference type="AlphaFoldDB" id="A0A6A6TE30"/>
<gene>
    <name evidence="4" type="ORF">K491DRAFT_691568</name>
</gene>
<dbReference type="Proteomes" id="UP000799324">
    <property type="component" value="Unassembled WGS sequence"/>
</dbReference>
<keyword evidence="1" id="KW-0175">Coiled coil</keyword>
<feature type="compositionally biased region" description="Pro residues" evidence="2">
    <location>
        <begin position="347"/>
        <end position="414"/>
    </location>
</feature>
<dbReference type="GO" id="GO:0005884">
    <property type="term" value="C:actin filament"/>
    <property type="evidence" value="ECO:0007669"/>
    <property type="project" value="TreeGrafter"/>
</dbReference>
<dbReference type="Pfam" id="PF26118">
    <property type="entry name" value="DUF8035"/>
    <property type="match status" value="1"/>
</dbReference>
<name>A0A6A6TE30_9PLEO</name>
<accession>A0A6A6TE30</accession>
<proteinExistence type="predicted"/>